<dbReference type="InterPro" id="IPR040807">
    <property type="entry name" value="DUF5522"/>
</dbReference>
<sequence>MAATQIPALALAVLGRLPQATRPLKLLWVVGGFRQHLSLTLSSAAQEDRRGSGPRSQGGLEGTGRRPGSEELTTAERQIVDLHTAACAAGQLHYMDPATGYTVLTQLAHLQRGNCCGSACRHCPYGQVNVKDPSQRKKFNSYFYV</sequence>
<reference evidence="3" key="1">
    <citation type="submission" date="2025-08" db="UniProtKB">
        <authorList>
            <consortium name="RefSeq"/>
        </authorList>
    </citation>
    <scope>IDENTIFICATION</scope>
    <source>
        <tissue evidence="3">Liver</tissue>
    </source>
</reference>
<proteinExistence type="predicted"/>
<dbReference type="Proteomes" id="UP000245341">
    <property type="component" value="Unplaced"/>
</dbReference>
<dbReference type="RefSeq" id="XP_006734129.1">
    <property type="nucleotide sequence ID" value="XM_006734066.2"/>
</dbReference>
<organism evidence="2 3">
    <name type="scientific">Leptonychotes weddellii</name>
    <name type="common">Weddell seal</name>
    <name type="synonym">Otaria weddellii</name>
    <dbReference type="NCBI Taxonomy" id="9713"/>
    <lineage>
        <taxon>Eukaryota</taxon>
        <taxon>Metazoa</taxon>
        <taxon>Chordata</taxon>
        <taxon>Craniata</taxon>
        <taxon>Vertebrata</taxon>
        <taxon>Euteleostomi</taxon>
        <taxon>Mammalia</taxon>
        <taxon>Eutheria</taxon>
        <taxon>Laurasiatheria</taxon>
        <taxon>Carnivora</taxon>
        <taxon>Caniformia</taxon>
        <taxon>Pinnipedia</taxon>
        <taxon>Phocidae</taxon>
        <taxon>Monachinae</taxon>
        <taxon>Lobodontini</taxon>
        <taxon>Leptonychotes</taxon>
    </lineage>
</organism>
<protein>
    <submittedName>
        <fullName evidence="3">Uncharacterized protein C1orf53 homolog</fullName>
    </submittedName>
</protein>
<evidence type="ECO:0000313" key="2">
    <source>
        <dbReference type="Proteomes" id="UP000245341"/>
    </source>
</evidence>
<evidence type="ECO:0000313" key="3">
    <source>
        <dbReference type="RefSeq" id="XP_006734129.1"/>
    </source>
</evidence>
<dbReference type="Pfam" id="PF17653">
    <property type="entry name" value="DUF5522"/>
    <property type="match status" value="1"/>
</dbReference>
<dbReference type="PANTHER" id="PTHR21037">
    <property type="entry name" value="39S RIBOSOMAL PROTEIN L14, MITOCHONDRIAL"/>
    <property type="match status" value="1"/>
</dbReference>
<dbReference type="GeneID" id="102747571"/>
<dbReference type="CTD" id="103174777"/>
<feature type="region of interest" description="Disordered" evidence="1">
    <location>
        <begin position="43"/>
        <end position="72"/>
    </location>
</feature>
<accession>A0A2U3XRQ5</accession>
<dbReference type="STRING" id="9713.A0A2U3XRQ5"/>
<name>A0A2U3XRQ5_LEPWE</name>
<gene>
    <name evidence="3" type="primary">CUNH1orf53</name>
</gene>
<dbReference type="OrthoDB" id="274765at2759"/>
<dbReference type="PANTHER" id="PTHR21037:SF2">
    <property type="entry name" value="SIMILAR TO NOVEL PROTEIN"/>
    <property type="match status" value="1"/>
</dbReference>
<keyword evidence="2" id="KW-1185">Reference proteome</keyword>
<dbReference type="AlphaFoldDB" id="A0A2U3XRQ5"/>
<evidence type="ECO:0000256" key="1">
    <source>
        <dbReference type="SAM" id="MobiDB-lite"/>
    </source>
</evidence>
<dbReference type="KEGG" id="lww:102747571"/>